<dbReference type="InterPro" id="IPR020904">
    <property type="entry name" value="Sc_DH/Rdtase_CS"/>
</dbReference>
<dbReference type="EMBL" id="CAJPVJ010000398">
    <property type="protein sequence ID" value="CAG2162338.1"/>
    <property type="molecule type" value="Genomic_DNA"/>
</dbReference>
<comment type="similarity">
    <text evidence="1 5">Belongs to the short-chain dehydrogenases/reductases (SDR) family.</text>
</comment>
<dbReference type="InterPro" id="IPR045313">
    <property type="entry name" value="CBR1-like"/>
</dbReference>
<accession>A0A7R9LFC5</accession>
<evidence type="ECO:0000256" key="2">
    <source>
        <dbReference type="ARBA" id="ARBA00022857"/>
    </source>
</evidence>
<organism evidence="6">
    <name type="scientific">Oppiella nova</name>
    <dbReference type="NCBI Taxonomy" id="334625"/>
    <lineage>
        <taxon>Eukaryota</taxon>
        <taxon>Metazoa</taxon>
        <taxon>Ecdysozoa</taxon>
        <taxon>Arthropoda</taxon>
        <taxon>Chelicerata</taxon>
        <taxon>Arachnida</taxon>
        <taxon>Acari</taxon>
        <taxon>Acariformes</taxon>
        <taxon>Sarcoptiformes</taxon>
        <taxon>Oribatida</taxon>
        <taxon>Brachypylina</taxon>
        <taxon>Oppioidea</taxon>
        <taxon>Oppiidae</taxon>
        <taxon>Oppiella</taxon>
    </lineage>
</organism>
<name>A0A7R9LFC5_9ACAR</name>
<keyword evidence="2" id="KW-0521">NADP</keyword>
<dbReference type="PROSITE" id="PS00061">
    <property type="entry name" value="ADH_SHORT"/>
    <property type="match status" value="1"/>
</dbReference>
<dbReference type="GO" id="GO:0004090">
    <property type="term" value="F:carbonyl reductase (NADPH) activity"/>
    <property type="evidence" value="ECO:0007669"/>
    <property type="project" value="UniProtKB-EC"/>
</dbReference>
<keyword evidence="7" id="KW-1185">Reference proteome</keyword>
<evidence type="ECO:0000256" key="5">
    <source>
        <dbReference type="RuleBase" id="RU000363"/>
    </source>
</evidence>
<evidence type="ECO:0000256" key="3">
    <source>
        <dbReference type="ARBA" id="ARBA00023002"/>
    </source>
</evidence>
<dbReference type="Gene3D" id="3.40.50.720">
    <property type="entry name" value="NAD(P)-binding Rossmann-like Domain"/>
    <property type="match status" value="1"/>
</dbReference>
<protein>
    <recommendedName>
        <fullName evidence="4">carbonyl reductase (NADPH)</fullName>
        <ecNumber evidence="4">1.1.1.184</ecNumber>
    </recommendedName>
</protein>
<dbReference type="AlphaFoldDB" id="A0A7R9LFC5"/>
<reference evidence="6" key="1">
    <citation type="submission" date="2020-11" db="EMBL/GenBank/DDBJ databases">
        <authorList>
            <person name="Tran Van P."/>
        </authorList>
    </citation>
    <scope>NUCLEOTIDE SEQUENCE</scope>
</reference>
<evidence type="ECO:0000256" key="4">
    <source>
        <dbReference type="ARBA" id="ARBA00026118"/>
    </source>
</evidence>
<dbReference type="InterPro" id="IPR002347">
    <property type="entry name" value="SDR_fam"/>
</dbReference>
<dbReference type="PANTHER" id="PTHR43963">
    <property type="entry name" value="CARBONYL REDUCTASE 1-RELATED"/>
    <property type="match status" value="1"/>
</dbReference>
<proteinExistence type="inferred from homology"/>
<dbReference type="InterPro" id="IPR036291">
    <property type="entry name" value="NAD(P)-bd_dom_sf"/>
</dbReference>
<dbReference type="EMBL" id="OC915223">
    <property type="protein sequence ID" value="CAD7639343.1"/>
    <property type="molecule type" value="Genomic_DNA"/>
</dbReference>
<dbReference type="Proteomes" id="UP000728032">
    <property type="component" value="Unassembled WGS sequence"/>
</dbReference>
<evidence type="ECO:0000313" key="7">
    <source>
        <dbReference type="Proteomes" id="UP000728032"/>
    </source>
</evidence>
<dbReference type="CDD" id="cd05324">
    <property type="entry name" value="carb_red_PTCR-like_SDR_c"/>
    <property type="match status" value="1"/>
</dbReference>
<evidence type="ECO:0000313" key="6">
    <source>
        <dbReference type="EMBL" id="CAD7639343.1"/>
    </source>
</evidence>
<dbReference type="OrthoDB" id="7289984at2759"/>
<dbReference type="SUPFAM" id="SSF51735">
    <property type="entry name" value="NAD(P)-binding Rossmann-fold domains"/>
    <property type="match status" value="1"/>
</dbReference>
<dbReference type="Pfam" id="PF00106">
    <property type="entry name" value="adh_short"/>
    <property type="match status" value="2"/>
</dbReference>
<gene>
    <name evidence="6" type="ORF">ONB1V03_LOCUS1934</name>
</gene>
<sequence length="279" mass="30856">MSRRVAVVTGANKGIGFAIVKNLCGHPFNGDVILASRDESRGLAAVKALNGLGFKPIYHQLDIDDNESINTLKQYLMDNYQGLDVLVNNAAIAYKTDSTAPVEEQADNTLKTNFFSTRNVCQKLFPILRSHARVVNVSSSAGMLRNVRDESLRKRFSDPNLTDKQLLDLVNEYLNDVHSGQHVRKGWPNSTYSASKISLSALTFIQQRELDADPTREDIVVNAVHPGYVDTDMTSHKGRLTIEAGADAPSYLALLPHNCNEPKGAMVWTDRQIVDWTSA</sequence>
<dbReference type="PRINTS" id="PR00081">
    <property type="entry name" value="GDHRDH"/>
</dbReference>
<evidence type="ECO:0000256" key="1">
    <source>
        <dbReference type="ARBA" id="ARBA00006484"/>
    </source>
</evidence>
<dbReference type="PANTHER" id="PTHR43963:SF4">
    <property type="entry name" value="CARBONYL REDUCTASE (NADPH)"/>
    <property type="match status" value="1"/>
</dbReference>
<dbReference type="PRINTS" id="PR00080">
    <property type="entry name" value="SDRFAMILY"/>
</dbReference>
<dbReference type="EC" id="1.1.1.184" evidence="4"/>
<keyword evidence="3" id="KW-0560">Oxidoreductase</keyword>